<evidence type="ECO:0000313" key="5">
    <source>
        <dbReference type="EMBL" id="MFB9904535.1"/>
    </source>
</evidence>
<dbReference type="Gene3D" id="3.40.50.300">
    <property type="entry name" value="P-loop containing nucleotide triphosphate hydrolases"/>
    <property type="match status" value="1"/>
</dbReference>
<evidence type="ECO:0000256" key="3">
    <source>
        <dbReference type="PROSITE-ProRule" id="PRU00289"/>
    </source>
</evidence>
<dbReference type="RefSeq" id="WP_377851742.1">
    <property type="nucleotide sequence ID" value="NZ_JBHLZU010000010.1"/>
</dbReference>
<organism evidence="5 6">
    <name type="scientific">Allokutzneria oryzae</name>
    <dbReference type="NCBI Taxonomy" id="1378989"/>
    <lineage>
        <taxon>Bacteria</taxon>
        <taxon>Bacillati</taxon>
        <taxon>Actinomycetota</taxon>
        <taxon>Actinomycetes</taxon>
        <taxon>Pseudonocardiales</taxon>
        <taxon>Pseudonocardiaceae</taxon>
        <taxon>Allokutzneria</taxon>
    </lineage>
</organism>
<evidence type="ECO:0000256" key="2">
    <source>
        <dbReference type="ARBA" id="ARBA00022840"/>
    </source>
</evidence>
<keyword evidence="1 3" id="KW-0547">Nucleotide-binding</keyword>
<feature type="binding site" evidence="3">
    <location>
        <begin position="413"/>
        <end position="420"/>
    </location>
    <ligand>
        <name>ATP</name>
        <dbReference type="ChEBI" id="CHEBI:30616"/>
    </ligand>
</feature>
<dbReference type="InterPro" id="IPR002543">
    <property type="entry name" value="FtsK_dom"/>
</dbReference>
<evidence type="ECO:0000313" key="6">
    <source>
        <dbReference type="Proteomes" id="UP001589693"/>
    </source>
</evidence>
<keyword evidence="6" id="KW-1185">Reference proteome</keyword>
<dbReference type="InterPro" id="IPR027417">
    <property type="entry name" value="P-loop_NTPase"/>
</dbReference>
<gene>
    <name evidence="5" type="ORF">ACFFQA_11390</name>
</gene>
<dbReference type="PROSITE" id="PS50901">
    <property type="entry name" value="FTSK"/>
    <property type="match status" value="1"/>
</dbReference>
<dbReference type="PANTHER" id="PTHR22683:SF41">
    <property type="entry name" value="DNA TRANSLOCASE FTSK"/>
    <property type="match status" value="1"/>
</dbReference>
<proteinExistence type="predicted"/>
<dbReference type="PANTHER" id="PTHR22683">
    <property type="entry name" value="SPORULATION PROTEIN RELATED"/>
    <property type="match status" value="1"/>
</dbReference>
<sequence>MNKRTERRKKIEHAFEEFRETVGLALGAAARDHSRAAVAHARSMFELWLRQTGVTAAVDDPAFRRCLDNPLLKPVVQHALDEHQDIFTGWTGQGPLELHRLVAETAPGPAGEPWQTWLGHAGQRDGSGDVPGLWRIGSAVIDRAPEREEFPAAVPLLDESHLSFSSTPETRAQIEATVEALLLRLISFFQAGAVQLHVWDVAQLTGALPGLYPLARAGLLTVHDPARLHELLDEFAEHIRRIHTSVLVDGRPSLRAVADATGKRTEPWRVAVLFGNRTALEEQLQQKLQRIARNGLACGIQLILVDLPITVNSPLETIRVGKDGVIRSSMTGQHASVTLDPQLPREQVTRACGAISEALLERRSRVCTFDDLLPDVRWSSASSAGLEAPVGYHEGEPVSMIIGDASPHVLVGGPSGSGKTNFLYAMLGALVARYSPDELELYLLDFKEGVSFAQFTPGRKDPSWLPHARLVGVNVNADREFGLALLKFLADEMRRRADAAKHHEVTKLEELRAEDPGGRWPRIVAVIDEFQYLFAERDAVTNRAVGLLEDVARRGRSQGIHLVLSSQDVSGIEAFWGKPAIFEQFVLRVALPKARRVLAETNLAAMEVPRRHAVLNHDSGVRHGNEIARVPDATSKGTFDALQLELWQRRPEGLSEPLLFDGEKVPQLSTVDDFTELRPGGGVPTALLGQVIDVSGSAAKVRLVRSPGRNIAAIGSVLRDATGVLGAAALSLSRQHAPGEADFTLAYLTEDAAAGAHQLAAELRAAGHGVEEINLDGIRAKLDAIAEGLNARLSGTSTEAARPHYVLLYAIDAAYPLLEQKNPTTRQSGLDVMKLVLKHGPEHGTHVIGWWRSAQRLKGSLIGGALDDIGSWVALDVHGQELSSLAAGQIISWAPRPRRGLFFDRFEHAKPEVVIPFDVSGAMTGGEQP</sequence>
<accession>A0ABV5ZUH0</accession>
<reference evidence="5 6" key="1">
    <citation type="submission" date="2024-09" db="EMBL/GenBank/DDBJ databases">
        <authorList>
            <person name="Sun Q."/>
            <person name="Mori K."/>
        </authorList>
    </citation>
    <scope>NUCLEOTIDE SEQUENCE [LARGE SCALE GENOMIC DNA]</scope>
    <source>
        <strain evidence="5 6">TBRC 7907</strain>
    </source>
</reference>
<dbReference type="Proteomes" id="UP001589693">
    <property type="component" value="Unassembled WGS sequence"/>
</dbReference>
<dbReference type="InterPro" id="IPR050206">
    <property type="entry name" value="FtsK/SpoIIIE/SftA"/>
</dbReference>
<comment type="caution">
    <text evidence="5">The sequence shown here is derived from an EMBL/GenBank/DDBJ whole genome shotgun (WGS) entry which is preliminary data.</text>
</comment>
<keyword evidence="2 3" id="KW-0067">ATP-binding</keyword>
<dbReference type="Pfam" id="PF01580">
    <property type="entry name" value="FtsK_SpoIIIE"/>
    <property type="match status" value="1"/>
</dbReference>
<evidence type="ECO:0000259" key="4">
    <source>
        <dbReference type="PROSITE" id="PS50901"/>
    </source>
</evidence>
<dbReference type="SUPFAM" id="SSF52540">
    <property type="entry name" value="P-loop containing nucleoside triphosphate hydrolases"/>
    <property type="match status" value="1"/>
</dbReference>
<feature type="domain" description="FtsK" evidence="4">
    <location>
        <begin position="395"/>
        <end position="600"/>
    </location>
</feature>
<name>A0ABV5ZUH0_9PSEU</name>
<protein>
    <submittedName>
        <fullName evidence="5">FtsK/SpoIIIE domain-containing protein</fullName>
    </submittedName>
</protein>
<dbReference type="EMBL" id="JBHLZU010000010">
    <property type="protein sequence ID" value="MFB9904535.1"/>
    <property type="molecule type" value="Genomic_DNA"/>
</dbReference>
<dbReference type="CDD" id="cd01127">
    <property type="entry name" value="TrwB_TraG_TraD_VirD4"/>
    <property type="match status" value="1"/>
</dbReference>
<evidence type="ECO:0000256" key="1">
    <source>
        <dbReference type="ARBA" id="ARBA00022741"/>
    </source>
</evidence>